<dbReference type="PROSITE" id="PS00671">
    <property type="entry name" value="D_2_HYDROXYACID_DH_3"/>
    <property type="match status" value="1"/>
</dbReference>
<evidence type="ECO:0000256" key="2">
    <source>
        <dbReference type="ARBA" id="ARBA00023002"/>
    </source>
</evidence>
<dbReference type="GO" id="GO:0016616">
    <property type="term" value="F:oxidoreductase activity, acting on the CH-OH group of donors, NAD or NADP as acceptor"/>
    <property type="evidence" value="ECO:0007669"/>
    <property type="project" value="InterPro"/>
</dbReference>
<dbReference type="InterPro" id="IPR029752">
    <property type="entry name" value="D-isomer_DH_CS1"/>
</dbReference>
<keyword evidence="3" id="KW-0520">NAD</keyword>
<evidence type="ECO:0000256" key="3">
    <source>
        <dbReference type="ARBA" id="ARBA00023027"/>
    </source>
</evidence>
<proteinExistence type="inferred from homology"/>
<dbReference type="Pfam" id="PF00389">
    <property type="entry name" value="2-Hacid_dh"/>
    <property type="match status" value="1"/>
</dbReference>
<evidence type="ECO:0000256" key="1">
    <source>
        <dbReference type="ARBA" id="ARBA00005854"/>
    </source>
</evidence>
<organism evidence="6">
    <name type="scientific">freshwater metagenome</name>
    <dbReference type="NCBI Taxonomy" id="449393"/>
    <lineage>
        <taxon>unclassified sequences</taxon>
        <taxon>metagenomes</taxon>
        <taxon>ecological metagenomes</taxon>
    </lineage>
</organism>
<dbReference type="EMBL" id="CAEZUF010000013">
    <property type="protein sequence ID" value="CAB4586440.1"/>
    <property type="molecule type" value="Genomic_DNA"/>
</dbReference>
<protein>
    <submittedName>
        <fullName evidence="6">Unannotated protein</fullName>
    </submittedName>
</protein>
<accession>A0A6J6FCS5</accession>
<dbReference type="InterPro" id="IPR050418">
    <property type="entry name" value="D-iso_2-hydroxyacid_DH_PdxB"/>
</dbReference>
<evidence type="ECO:0000259" key="4">
    <source>
        <dbReference type="Pfam" id="PF00389"/>
    </source>
</evidence>
<dbReference type="InterPro" id="IPR006139">
    <property type="entry name" value="D-isomer_2_OHA_DH_cat_dom"/>
</dbReference>
<comment type="similarity">
    <text evidence="1">Belongs to the D-isomer specific 2-hydroxyacid dehydrogenase family.</text>
</comment>
<name>A0A6J6FCS5_9ZZZZ</name>
<evidence type="ECO:0000259" key="5">
    <source>
        <dbReference type="Pfam" id="PF02826"/>
    </source>
</evidence>
<dbReference type="InterPro" id="IPR006140">
    <property type="entry name" value="D-isomer_DH_NAD-bd"/>
</dbReference>
<dbReference type="Gene3D" id="3.40.50.720">
    <property type="entry name" value="NAD(P)-binding Rossmann-like Domain"/>
    <property type="match status" value="2"/>
</dbReference>
<dbReference type="PANTHER" id="PTHR43761">
    <property type="entry name" value="D-ISOMER SPECIFIC 2-HYDROXYACID DEHYDROGENASE FAMILY PROTEIN (AFU_ORTHOLOGUE AFUA_1G13630)"/>
    <property type="match status" value="1"/>
</dbReference>
<evidence type="ECO:0000313" key="6">
    <source>
        <dbReference type="EMBL" id="CAB4586440.1"/>
    </source>
</evidence>
<reference evidence="6" key="1">
    <citation type="submission" date="2020-05" db="EMBL/GenBank/DDBJ databases">
        <authorList>
            <person name="Chiriac C."/>
            <person name="Salcher M."/>
            <person name="Ghai R."/>
            <person name="Kavagutti S V."/>
        </authorList>
    </citation>
    <scope>NUCLEOTIDE SEQUENCE</scope>
</reference>
<dbReference type="AlphaFoldDB" id="A0A6J6FCS5"/>
<sequence>MPKVKIAIAEGALADPTWATSVSEKFDFEVVFGPVDTLAELQATAKDCAAVVVALHKMTEEKISQMPESVKCISRLGVGLDSIDLVAAAKYKLPVIFQPTYAYNEVANHAAAMALALHRGIYQATTTTQDGKWIPATQIAEITSLQDSTLGVIGCGRIGQTFIKKMQPFVKDVIGFDPAVTEAIPGVTMTKNLDELLTKCKVISMHAPYMPSTHHMIGKRELALMQKGSILVNVSRGGLIDESALMEALESGHLDGAGLDVFEKEPLAEDAPIRKTKNLLLSPHIAWYSKSSGPRLVEWGLMDAVNFITKQTISNGKFAAGPF</sequence>
<gene>
    <name evidence="6" type="ORF">UFOPK1791_00271</name>
</gene>
<dbReference type="PANTHER" id="PTHR43761:SF1">
    <property type="entry name" value="D-ISOMER SPECIFIC 2-HYDROXYACID DEHYDROGENASE CATALYTIC DOMAIN-CONTAINING PROTEIN-RELATED"/>
    <property type="match status" value="1"/>
</dbReference>
<feature type="domain" description="D-isomer specific 2-hydroxyacid dehydrogenase catalytic" evidence="4">
    <location>
        <begin position="21"/>
        <end position="310"/>
    </location>
</feature>
<dbReference type="PROSITE" id="PS00065">
    <property type="entry name" value="D_2_HYDROXYACID_DH_1"/>
    <property type="match status" value="1"/>
</dbReference>
<dbReference type="Pfam" id="PF02826">
    <property type="entry name" value="2-Hacid_dh_C"/>
    <property type="match status" value="1"/>
</dbReference>
<dbReference type="InterPro" id="IPR036291">
    <property type="entry name" value="NAD(P)-bd_dom_sf"/>
</dbReference>
<dbReference type="InterPro" id="IPR029753">
    <property type="entry name" value="D-isomer_DH_CS"/>
</dbReference>
<dbReference type="SUPFAM" id="SSF51735">
    <property type="entry name" value="NAD(P)-binding Rossmann-fold domains"/>
    <property type="match status" value="1"/>
</dbReference>
<keyword evidence="2" id="KW-0560">Oxidoreductase</keyword>
<dbReference type="GO" id="GO:0051287">
    <property type="term" value="F:NAD binding"/>
    <property type="evidence" value="ECO:0007669"/>
    <property type="project" value="InterPro"/>
</dbReference>
<dbReference type="SUPFAM" id="SSF52283">
    <property type="entry name" value="Formate/glycerate dehydrogenase catalytic domain-like"/>
    <property type="match status" value="1"/>
</dbReference>
<feature type="domain" description="D-isomer specific 2-hydroxyacid dehydrogenase NAD-binding" evidence="5">
    <location>
        <begin position="112"/>
        <end position="286"/>
    </location>
</feature>